<organism evidence="8 9">
    <name type="scientific">Rhodococcoides trifolii</name>
    <dbReference type="NCBI Taxonomy" id="908250"/>
    <lineage>
        <taxon>Bacteria</taxon>
        <taxon>Bacillati</taxon>
        <taxon>Actinomycetota</taxon>
        <taxon>Actinomycetes</taxon>
        <taxon>Mycobacteriales</taxon>
        <taxon>Nocardiaceae</taxon>
        <taxon>Rhodococcoides</taxon>
    </lineage>
</organism>
<keyword evidence="5 6" id="KW-0472">Membrane</keyword>
<accession>A0A917G6J2</accession>
<reference evidence="8" key="1">
    <citation type="journal article" date="2014" name="Int. J. Syst. Evol. Microbiol.">
        <title>Complete genome sequence of Corynebacterium casei LMG S-19264T (=DSM 44701T), isolated from a smear-ripened cheese.</title>
        <authorList>
            <consortium name="US DOE Joint Genome Institute (JGI-PGF)"/>
            <person name="Walter F."/>
            <person name="Albersmeier A."/>
            <person name="Kalinowski J."/>
            <person name="Ruckert C."/>
        </authorList>
    </citation>
    <scope>NUCLEOTIDE SEQUENCE</scope>
    <source>
        <strain evidence="8">CCM 7905</strain>
    </source>
</reference>
<evidence type="ECO:0000259" key="7">
    <source>
        <dbReference type="Pfam" id="PF12823"/>
    </source>
</evidence>
<dbReference type="RefSeq" id="WP_188547056.1">
    <property type="nucleotide sequence ID" value="NZ_BMCU01000006.1"/>
</dbReference>
<feature type="transmembrane region" description="Helical" evidence="6">
    <location>
        <begin position="58"/>
        <end position="82"/>
    </location>
</feature>
<dbReference type="PANTHER" id="PTHR40077:SF2">
    <property type="entry name" value="MEMBRANE PROTEIN"/>
    <property type="match status" value="1"/>
</dbReference>
<proteinExistence type="predicted"/>
<dbReference type="NCBIfam" id="TIGR03954">
    <property type="entry name" value="integ_memb_HG"/>
    <property type="match status" value="1"/>
</dbReference>
<feature type="transmembrane region" description="Helical" evidence="6">
    <location>
        <begin position="26"/>
        <end position="46"/>
    </location>
</feature>
<dbReference type="PANTHER" id="PTHR40077">
    <property type="entry name" value="MEMBRANE PROTEIN-RELATED"/>
    <property type="match status" value="1"/>
</dbReference>
<name>A0A917G6J2_9NOCA</name>
<feature type="domain" description="DUF3817" evidence="7">
    <location>
        <begin position="21"/>
        <end position="113"/>
    </location>
</feature>
<feature type="transmembrane region" description="Helical" evidence="6">
    <location>
        <begin position="89"/>
        <end position="107"/>
    </location>
</feature>
<evidence type="ECO:0000256" key="1">
    <source>
        <dbReference type="ARBA" id="ARBA00004651"/>
    </source>
</evidence>
<evidence type="ECO:0000256" key="3">
    <source>
        <dbReference type="ARBA" id="ARBA00022692"/>
    </source>
</evidence>
<evidence type="ECO:0000256" key="5">
    <source>
        <dbReference type="ARBA" id="ARBA00023136"/>
    </source>
</evidence>
<evidence type="ECO:0000256" key="6">
    <source>
        <dbReference type="SAM" id="Phobius"/>
    </source>
</evidence>
<comment type="caution">
    <text evidence="8">The sequence shown here is derived from an EMBL/GenBank/DDBJ whole genome shotgun (WGS) entry which is preliminary data.</text>
</comment>
<dbReference type="EMBL" id="BMCU01000006">
    <property type="protein sequence ID" value="GGG25231.1"/>
    <property type="molecule type" value="Genomic_DNA"/>
</dbReference>
<comment type="subcellular location">
    <subcellularLocation>
        <location evidence="1">Cell membrane</location>
        <topology evidence="1">Multi-pass membrane protein</topology>
    </subcellularLocation>
</comment>
<dbReference type="AlphaFoldDB" id="A0A917G6J2"/>
<keyword evidence="9" id="KW-1185">Reference proteome</keyword>
<evidence type="ECO:0000313" key="9">
    <source>
        <dbReference type="Proteomes" id="UP000654257"/>
    </source>
</evidence>
<dbReference type="Proteomes" id="UP000654257">
    <property type="component" value="Unassembled WGS sequence"/>
</dbReference>
<keyword evidence="4 6" id="KW-1133">Transmembrane helix</keyword>
<sequence length="121" mass="13440">MSTADTPSKSVVLQPRIASALTRYRVLAYITGVWLLVLTGEIIYKYVILTDSSTAPSWLFYIGQAHGLFYMVYLVCTIDLAIKARWKPVTIIGVALAGTIPFLSFVAEHYVTKRVRAGVKL</sequence>
<evidence type="ECO:0000313" key="8">
    <source>
        <dbReference type="EMBL" id="GGG25231.1"/>
    </source>
</evidence>
<dbReference type="Pfam" id="PF12823">
    <property type="entry name" value="DUF3817"/>
    <property type="match status" value="1"/>
</dbReference>
<keyword evidence="2" id="KW-1003">Cell membrane</keyword>
<evidence type="ECO:0000256" key="4">
    <source>
        <dbReference type="ARBA" id="ARBA00022989"/>
    </source>
</evidence>
<protein>
    <recommendedName>
        <fullName evidence="7">DUF3817 domain-containing protein</fullName>
    </recommendedName>
</protein>
<evidence type="ECO:0000256" key="2">
    <source>
        <dbReference type="ARBA" id="ARBA00022475"/>
    </source>
</evidence>
<dbReference type="InterPro" id="IPR023845">
    <property type="entry name" value="DUF3817_TM"/>
</dbReference>
<gene>
    <name evidence="8" type="ORF">GCM10007304_43820</name>
</gene>
<reference evidence="8" key="2">
    <citation type="submission" date="2020-09" db="EMBL/GenBank/DDBJ databases">
        <authorList>
            <person name="Sun Q."/>
            <person name="Sedlacek I."/>
        </authorList>
    </citation>
    <scope>NUCLEOTIDE SEQUENCE</scope>
    <source>
        <strain evidence="8">CCM 7905</strain>
    </source>
</reference>
<dbReference type="GO" id="GO:0005886">
    <property type="term" value="C:plasma membrane"/>
    <property type="evidence" value="ECO:0007669"/>
    <property type="project" value="UniProtKB-SubCell"/>
</dbReference>
<keyword evidence="3 6" id="KW-0812">Transmembrane</keyword>